<evidence type="ECO:0000256" key="1">
    <source>
        <dbReference type="SAM" id="SignalP"/>
    </source>
</evidence>
<evidence type="ECO:0000313" key="3">
    <source>
        <dbReference type="Proteomes" id="UP000092503"/>
    </source>
</evidence>
<feature type="signal peptide" evidence="1">
    <location>
        <begin position="1"/>
        <end position="22"/>
    </location>
</feature>
<reference evidence="2 3" key="1">
    <citation type="submission" date="2016-06" db="EMBL/GenBank/DDBJ databases">
        <authorList>
            <person name="Kjaerup R.B."/>
            <person name="Dalgaard T.S."/>
            <person name="Juul-Madsen H.R."/>
        </authorList>
    </citation>
    <scope>NUCLEOTIDE SEQUENCE [LARGE SCALE GENOMIC DNA]</scope>
    <source>
        <strain evidence="2">LMG947</strain>
    </source>
</reference>
<gene>
    <name evidence="2" type="ORF">XBLMG947_4160</name>
</gene>
<sequence>MRNLINLVVSATVALCPVIAIAGVQGGQAGTANLQSPNSVDLMEICANVPIPEGWVVTSIRAGCGSGNGLYEIRRVDPARGTMNMCGLTAVPRGWAVTYIQGGCIAGVPNYQIRYAAPNSISFSMCNVPASSVPPGWVVTSVAKGCGLPGYAYWEIREARPELGTMEVCNVAPVPSGWVILAQRTGCIAPNALLTIKYMP</sequence>
<dbReference type="Proteomes" id="UP000092503">
    <property type="component" value="Unassembled WGS sequence"/>
</dbReference>
<organism evidence="2 3">
    <name type="scientific">Xanthomonas bromi</name>
    <dbReference type="NCBI Taxonomy" id="56449"/>
    <lineage>
        <taxon>Bacteria</taxon>
        <taxon>Pseudomonadati</taxon>
        <taxon>Pseudomonadota</taxon>
        <taxon>Gammaproteobacteria</taxon>
        <taxon>Lysobacterales</taxon>
        <taxon>Lysobacteraceae</taxon>
        <taxon>Xanthomonas</taxon>
    </lineage>
</organism>
<feature type="chain" id="PRO_5008679456" evidence="1">
    <location>
        <begin position="23"/>
        <end position="200"/>
    </location>
</feature>
<name>A0A1C3NSG4_9XANT</name>
<dbReference type="EMBL" id="FLTX01000117">
    <property type="protein sequence ID" value="SBV53330.1"/>
    <property type="molecule type" value="Genomic_DNA"/>
</dbReference>
<dbReference type="AlphaFoldDB" id="A0A1C3NSG4"/>
<protein>
    <submittedName>
        <fullName evidence="2">Putative membrane protein</fullName>
    </submittedName>
</protein>
<evidence type="ECO:0000313" key="2">
    <source>
        <dbReference type="EMBL" id="SBV53330.1"/>
    </source>
</evidence>
<accession>A0A1C3NSG4</accession>
<keyword evidence="1" id="KW-0732">Signal</keyword>
<proteinExistence type="predicted"/>
<dbReference type="RefSeq" id="WP_258077804.1">
    <property type="nucleotide sequence ID" value="NZ_MDCE01000078.1"/>
</dbReference>